<feature type="compositionally biased region" description="Low complexity" evidence="1">
    <location>
        <begin position="8"/>
        <end position="23"/>
    </location>
</feature>
<sequence length="94" mass="10260">MLFKHASKSCSRCAGSASGNSSNSSLVARINEMESQMIEGKLALLVNEDTDSEVEEESHGEDPYDDADFDDPGLTDAQMKFANAFDINLRGQLR</sequence>
<dbReference type="Proteomes" id="UP001151760">
    <property type="component" value="Unassembled WGS sequence"/>
</dbReference>
<evidence type="ECO:0000256" key="1">
    <source>
        <dbReference type="SAM" id="MobiDB-lite"/>
    </source>
</evidence>
<comment type="caution">
    <text evidence="2">The sequence shown here is derived from an EMBL/GenBank/DDBJ whole genome shotgun (WGS) entry which is preliminary data.</text>
</comment>
<name>A0ABQ5BB94_9ASTR</name>
<feature type="region of interest" description="Disordered" evidence="1">
    <location>
        <begin position="1"/>
        <end position="23"/>
    </location>
</feature>
<evidence type="ECO:0000313" key="2">
    <source>
        <dbReference type="EMBL" id="GJT10679.1"/>
    </source>
</evidence>
<proteinExistence type="predicted"/>
<dbReference type="EMBL" id="BQNB010013006">
    <property type="protein sequence ID" value="GJT10679.1"/>
    <property type="molecule type" value="Genomic_DNA"/>
</dbReference>
<organism evidence="2 3">
    <name type="scientific">Tanacetum coccineum</name>
    <dbReference type="NCBI Taxonomy" id="301880"/>
    <lineage>
        <taxon>Eukaryota</taxon>
        <taxon>Viridiplantae</taxon>
        <taxon>Streptophyta</taxon>
        <taxon>Embryophyta</taxon>
        <taxon>Tracheophyta</taxon>
        <taxon>Spermatophyta</taxon>
        <taxon>Magnoliopsida</taxon>
        <taxon>eudicotyledons</taxon>
        <taxon>Gunneridae</taxon>
        <taxon>Pentapetalae</taxon>
        <taxon>asterids</taxon>
        <taxon>campanulids</taxon>
        <taxon>Asterales</taxon>
        <taxon>Asteraceae</taxon>
        <taxon>Asteroideae</taxon>
        <taxon>Anthemideae</taxon>
        <taxon>Anthemidinae</taxon>
        <taxon>Tanacetum</taxon>
    </lineage>
</organism>
<accession>A0ABQ5BB94</accession>
<keyword evidence="3" id="KW-1185">Reference proteome</keyword>
<reference evidence="2" key="1">
    <citation type="journal article" date="2022" name="Int. J. Mol. Sci.">
        <title>Draft Genome of Tanacetum Coccineum: Genomic Comparison of Closely Related Tanacetum-Family Plants.</title>
        <authorList>
            <person name="Yamashiro T."/>
            <person name="Shiraishi A."/>
            <person name="Nakayama K."/>
            <person name="Satake H."/>
        </authorList>
    </citation>
    <scope>NUCLEOTIDE SEQUENCE</scope>
</reference>
<reference evidence="2" key="2">
    <citation type="submission" date="2022-01" db="EMBL/GenBank/DDBJ databases">
        <authorList>
            <person name="Yamashiro T."/>
            <person name="Shiraishi A."/>
            <person name="Satake H."/>
            <person name="Nakayama K."/>
        </authorList>
    </citation>
    <scope>NUCLEOTIDE SEQUENCE</scope>
</reference>
<protein>
    <submittedName>
        <fullName evidence="2">Uncharacterized protein</fullName>
    </submittedName>
</protein>
<feature type="region of interest" description="Disordered" evidence="1">
    <location>
        <begin position="49"/>
        <end position="73"/>
    </location>
</feature>
<gene>
    <name evidence="2" type="ORF">Tco_0857721</name>
</gene>
<evidence type="ECO:0000313" key="3">
    <source>
        <dbReference type="Proteomes" id="UP001151760"/>
    </source>
</evidence>